<dbReference type="Proteomes" id="UP000504603">
    <property type="component" value="Unplaced"/>
</dbReference>
<dbReference type="PANTHER" id="PTHR48008">
    <property type="entry name" value="LEUCINE-RICH REPEAT RECEPTOR-LIKE PROTEIN KINASE IMK3-RELATED"/>
    <property type="match status" value="1"/>
</dbReference>
<evidence type="ECO:0000259" key="2">
    <source>
        <dbReference type="PROSITE" id="PS50011"/>
    </source>
</evidence>
<dbReference type="PANTHER" id="PTHR48008:SF13">
    <property type="entry name" value="PROTEIN KINASE SUPERFAMILY PROTEIN"/>
    <property type="match status" value="1"/>
</dbReference>
<name>A0A6J1DVQ7_MOMCH</name>
<accession>A0A6J1DVQ7</accession>
<evidence type="ECO:0000313" key="4">
    <source>
        <dbReference type="RefSeq" id="XP_022156696.1"/>
    </source>
</evidence>
<keyword evidence="1" id="KW-0812">Transmembrane</keyword>
<protein>
    <submittedName>
        <fullName evidence="4">Kinase-like protein TMKL1</fullName>
    </submittedName>
</protein>
<sequence>MLKLILLVAAAPIFLIFVILVFLFRHKLAKTEQRDVEKAAAAKAEEEEELSTFEGGEDLTVDEILEAPGEVIGKSKYGTLYKASLQRSQRTRVLRFLRPAAATEESGDDTVGFLGSIRHPNLVPMLGFYAGRRGEKLLVHPFYGRGNLADFITVGEAEAESERWEIIYKISMGIAKALDHLHSELQKPLAHGNLKSKNILLDRNFEPHVSDFGLHLLLNPAANQELLRVSADSGYKAPELIKMTDADERTDVYSYGKILLELLLYGKDQPSNRNSPPDGDGGDCGVSDDRILRCSRIVEACCSSSPDLRPNFKEVIAKIEEIGRIKID</sequence>
<dbReference type="KEGG" id="mcha:111023538"/>
<dbReference type="InterPro" id="IPR000719">
    <property type="entry name" value="Prot_kinase_dom"/>
</dbReference>
<keyword evidence="3" id="KW-1185">Reference proteome</keyword>
<evidence type="ECO:0000313" key="3">
    <source>
        <dbReference type="Proteomes" id="UP000504603"/>
    </source>
</evidence>
<dbReference type="SUPFAM" id="SSF56112">
    <property type="entry name" value="Protein kinase-like (PK-like)"/>
    <property type="match status" value="1"/>
</dbReference>
<feature type="transmembrane region" description="Helical" evidence="1">
    <location>
        <begin position="6"/>
        <end position="24"/>
    </location>
</feature>
<dbReference type="RefSeq" id="XP_022156696.1">
    <property type="nucleotide sequence ID" value="XM_022301004.1"/>
</dbReference>
<dbReference type="Gene3D" id="1.10.510.10">
    <property type="entry name" value="Transferase(Phosphotransferase) domain 1"/>
    <property type="match status" value="1"/>
</dbReference>
<reference evidence="4" key="1">
    <citation type="submission" date="2025-08" db="UniProtKB">
        <authorList>
            <consortium name="RefSeq"/>
        </authorList>
    </citation>
    <scope>IDENTIFICATION</scope>
    <source>
        <strain evidence="4">OHB3-1</strain>
    </source>
</reference>
<proteinExistence type="predicted"/>
<keyword evidence="1" id="KW-0472">Membrane</keyword>
<organism evidence="3 4">
    <name type="scientific">Momordica charantia</name>
    <name type="common">Bitter gourd</name>
    <name type="synonym">Balsam pear</name>
    <dbReference type="NCBI Taxonomy" id="3673"/>
    <lineage>
        <taxon>Eukaryota</taxon>
        <taxon>Viridiplantae</taxon>
        <taxon>Streptophyta</taxon>
        <taxon>Embryophyta</taxon>
        <taxon>Tracheophyta</taxon>
        <taxon>Spermatophyta</taxon>
        <taxon>Magnoliopsida</taxon>
        <taxon>eudicotyledons</taxon>
        <taxon>Gunneridae</taxon>
        <taxon>Pentapetalae</taxon>
        <taxon>rosids</taxon>
        <taxon>fabids</taxon>
        <taxon>Cucurbitales</taxon>
        <taxon>Cucurbitaceae</taxon>
        <taxon>Momordiceae</taxon>
        <taxon>Momordica</taxon>
    </lineage>
</organism>
<dbReference type="GO" id="GO:0005524">
    <property type="term" value="F:ATP binding"/>
    <property type="evidence" value="ECO:0007669"/>
    <property type="project" value="InterPro"/>
</dbReference>
<dbReference type="GeneID" id="111023538"/>
<feature type="domain" description="Protein kinase" evidence="2">
    <location>
        <begin position="66"/>
        <end position="322"/>
    </location>
</feature>
<evidence type="ECO:0000256" key="1">
    <source>
        <dbReference type="SAM" id="Phobius"/>
    </source>
</evidence>
<dbReference type="Pfam" id="PF07714">
    <property type="entry name" value="PK_Tyr_Ser-Thr"/>
    <property type="match status" value="1"/>
</dbReference>
<dbReference type="AlphaFoldDB" id="A0A6J1DVQ7"/>
<keyword evidence="1" id="KW-1133">Transmembrane helix</keyword>
<gene>
    <name evidence="4" type="primary">LOC111023538</name>
</gene>
<dbReference type="PROSITE" id="PS50011">
    <property type="entry name" value="PROTEIN_KINASE_DOM"/>
    <property type="match status" value="1"/>
</dbReference>
<dbReference type="InterPro" id="IPR001245">
    <property type="entry name" value="Ser-Thr/Tyr_kinase_cat_dom"/>
</dbReference>
<dbReference type="OrthoDB" id="346907at2759"/>
<dbReference type="InterPro" id="IPR011009">
    <property type="entry name" value="Kinase-like_dom_sf"/>
</dbReference>
<dbReference type="GO" id="GO:0004672">
    <property type="term" value="F:protein kinase activity"/>
    <property type="evidence" value="ECO:0007669"/>
    <property type="project" value="InterPro"/>
</dbReference>
<dbReference type="InterPro" id="IPR052451">
    <property type="entry name" value="Ser/Thr_kinase-like"/>
</dbReference>